<reference evidence="3" key="1">
    <citation type="submission" date="2022-08" db="EMBL/GenBank/DDBJ databases">
        <title>Novel sulphate-reducing endosymbionts in the free-living metamonad Anaeramoeba.</title>
        <authorList>
            <person name="Jerlstrom-Hultqvist J."/>
            <person name="Cepicka I."/>
            <person name="Gallot-Lavallee L."/>
            <person name="Salas-Leiva D."/>
            <person name="Curtis B.A."/>
            <person name="Zahonova K."/>
            <person name="Pipaliya S."/>
            <person name="Dacks J."/>
            <person name="Roger A.J."/>
        </authorList>
    </citation>
    <scope>NUCLEOTIDE SEQUENCE</scope>
    <source>
        <strain evidence="3">Busselton2</strain>
    </source>
</reference>
<dbReference type="Proteomes" id="UP001146793">
    <property type="component" value="Unassembled WGS sequence"/>
</dbReference>
<protein>
    <submittedName>
        <fullName evidence="3">Polyubiquitin</fullName>
    </submittedName>
</protein>
<evidence type="ECO:0000313" key="4">
    <source>
        <dbReference type="Proteomes" id="UP001146793"/>
    </source>
</evidence>
<evidence type="ECO:0000259" key="2">
    <source>
        <dbReference type="PROSITE" id="PS50097"/>
    </source>
</evidence>
<organism evidence="3 4">
    <name type="scientific">Anaeramoeba flamelloides</name>
    <dbReference type="NCBI Taxonomy" id="1746091"/>
    <lineage>
        <taxon>Eukaryota</taxon>
        <taxon>Metamonada</taxon>
        <taxon>Anaeramoebidae</taxon>
        <taxon>Anaeramoeba</taxon>
    </lineage>
</organism>
<dbReference type="SUPFAM" id="SSF54695">
    <property type="entry name" value="POZ domain"/>
    <property type="match status" value="1"/>
</dbReference>
<dbReference type="EMBL" id="JANTQA010000018">
    <property type="protein sequence ID" value="KAJ3446881.1"/>
    <property type="molecule type" value="Genomic_DNA"/>
</dbReference>
<dbReference type="Pfam" id="PF00240">
    <property type="entry name" value="ubiquitin"/>
    <property type="match status" value="1"/>
</dbReference>
<dbReference type="CDD" id="cd18186">
    <property type="entry name" value="BTB_POZ_ZBTB_KLHL-like"/>
    <property type="match status" value="1"/>
</dbReference>
<dbReference type="InterPro" id="IPR011333">
    <property type="entry name" value="SKP1/BTB/POZ_sf"/>
</dbReference>
<evidence type="ECO:0000313" key="3">
    <source>
        <dbReference type="EMBL" id="KAJ3446881.1"/>
    </source>
</evidence>
<dbReference type="PANTHER" id="PTHR10666">
    <property type="entry name" value="UBIQUITIN"/>
    <property type="match status" value="1"/>
</dbReference>
<dbReference type="PROSITE" id="PS50053">
    <property type="entry name" value="UBIQUITIN_2"/>
    <property type="match status" value="2"/>
</dbReference>
<accession>A0AAV7ZXY4</accession>
<dbReference type="Gene3D" id="3.30.710.10">
    <property type="entry name" value="Potassium Channel Kv1.1, Chain A"/>
    <property type="match status" value="1"/>
</dbReference>
<dbReference type="Pfam" id="PF00651">
    <property type="entry name" value="BTB"/>
    <property type="match status" value="1"/>
</dbReference>
<dbReference type="InterPro" id="IPR000626">
    <property type="entry name" value="Ubiquitin-like_dom"/>
</dbReference>
<dbReference type="CDD" id="cd17039">
    <property type="entry name" value="Ubl_ubiquitin_like"/>
    <property type="match status" value="1"/>
</dbReference>
<feature type="domain" description="Ubiquitin-like" evidence="1">
    <location>
        <begin position="100"/>
        <end position="176"/>
    </location>
</feature>
<dbReference type="InterPro" id="IPR029071">
    <property type="entry name" value="Ubiquitin-like_domsf"/>
</dbReference>
<name>A0AAV7ZXY4_9EUKA</name>
<dbReference type="SMART" id="SM00213">
    <property type="entry name" value="UBQ"/>
    <property type="match status" value="1"/>
</dbReference>
<dbReference type="PROSITE" id="PS50097">
    <property type="entry name" value="BTB"/>
    <property type="match status" value="1"/>
</dbReference>
<dbReference type="InterPro" id="IPR050158">
    <property type="entry name" value="Ubiquitin_ubiquitin-like"/>
</dbReference>
<dbReference type="SUPFAM" id="SSF54236">
    <property type="entry name" value="Ubiquitin-like"/>
    <property type="match status" value="2"/>
</dbReference>
<proteinExistence type="predicted"/>
<feature type="domain" description="BTB" evidence="2">
    <location>
        <begin position="333"/>
        <end position="414"/>
    </location>
</feature>
<dbReference type="Gene3D" id="3.10.20.90">
    <property type="entry name" value="Phosphatidylinositol 3-kinase Catalytic Subunit, Chain A, domain 1"/>
    <property type="match status" value="1"/>
</dbReference>
<sequence>MFNENLDGKIQQCPNCKSFVPITNYGFGFKECNFCKNIFCFFCSECFGTFKEIQQEQRQGQEKKENQKYKAMIHFNVNHKGVDETFKTNNYNQFKAPNNYQIFIKNLSGRGYTIEANDYETIKQIKDKIFQATNYPISEKLRLIFAGKLLSENCMVCDYKIMKESTVHCIIKPRSASEVVQFKTLDSEVTHFVTKTKNDLLISTIQDEVFKKTGIQTENQFFLFNGQDVDLNKTFGQLDAQNGSTDLEIKGIKVHSLMIQTRTQKDANEIKLRLEQNCTKEEIHKFLNWVYGDQDFGNKKLVQIMKLIEMKVIPTNFTLMEDISNLWKDEDSKDFYIIIDEDENENENDEEKELGMTKIPVHKLILQARSQLFQTMFLEINENIKQVKDYSGKSPDTLEILFKYFYTNTIKLKADHDPQLILEELEDAKEYYQFNKNSVFDLELKKIQLKLKNEKN</sequence>
<dbReference type="InterPro" id="IPR000210">
    <property type="entry name" value="BTB/POZ_dom"/>
</dbReference>
<comment type="caution">
    <text evidence="3">The sequence shown here is derived from an EMBL/GenBank/DDBJ whole genome shotgun (WGS) entry which is preliminary data.</text>
</comment>
<dbReference type="AlphaFoldDB" id="A0AAV7ZXY4"/>
<evidence type="ECO:0000259" key="1">
    <source>
        <dbReference type="PROSITE" id="PS50053"/>
    </source>
</evidence>
<feature type="domain" description="Ubiquitin-like" evidence="1">
    <location>
        <begin position="180"/>
        <end position="245"/>
    </location>
</feature>
<gene>
    <name evidence="3" type="ORF">M0812_07876</name>
</gene>